<keyword evidence="3 5" id="KW-0255">Endonuclease</keyword>
<keyword evidence="1 5" id="KW-0819">tRNA processing</keyword>
<evidence type="ECO:0000256" key="3">
    <source>
        <dbReference type="ARBA" id="ARBA00022759"/>
    </source>
</evidence>
<evidence type="ECO:0000313" key="7">
    <source>
        <dbReference type="EMBL" id="SEI71729.1"/>
    </source>
</evidence>
<organism evidence="7 8">
    <name type="scientific">Halohasta litchfieldiae</name>
    <dbReference type="NCBI Taxonomy" id="1073996"/>
    <lineage>
        <taxon>Archaea</taxon>
        <taxon>Methanobacteriati</taxon>
        <taxon>Methanobacteriota</taxon>
        <taxon>Stenosarchaea group</taxon>
        <taxon>Halobacteria</taxon>
        <taxon>Halobacteriales</taxon>
        <taxon>Haloferacaceae</taxon>
        <taxon>Halohasta</taxon>
    </lineage>
</organism>
<comment type="catalytic activity">
    <reaction evidence="5">
        <text>Endonucleolytic cleavage of RNA, removing 5'-extranucleotides from tRNA precursor.</text>
        <dbReference type="EC" id="3.1.26.5"/>
    </reaction>
</comment>
<evidence type="ECO:0000256" key="5">
    <source>
        <dbReference type="HAMAP-Rule" id="MF_01078"/>
    </source>
</evidence>
<evidence type="ECO:0000256" key="2">
    <source>
        <dbReference type="ARBA" id="ARBA00022722"/>
    </source>
</evidence>
<dbReference type="GO" id="GO:0001682">
    <property type="term" value="P:tRNA 5'-leader removal"/>
    <property type="evidence" value="ECO:0007669"/>
    <property type="project" value="UniProtKB-UniRule"/>
</dbReference>
<dbReference type="PANTHER" id="PTHR41173">
    <property type="entry name" value="UPF0278 PROTEIN TK1425"/>
    <property type="match status" value="1"/>
</dbReference>
<accession>A0A2H4PXY8</accession>
<dbReference type="CDD" id="cd18691">
    <property type="entry name" value="PIN_VapC-like"/>
    <property type="match status" value="1"/>
</dbReference>
<dbReference type="EMBL" id="FNYR01000006">
    <property type="protein sequence ID" value="SEI71729.1"/>
    <property type="molecule type" value="Genomic_DNA"/>
</dbReference>
<comment type="function">
    <text evidence="5">RNA-free RNase P that catalyzes the removal of the 5'-leader sequence from pre-tRNA to produce the mature 5'-terminus.</text>
</comment>
<evidence type="ECO:0000313" key="8">
    <source>
        <dbReference type="Proteomes" id="UP000198888"/>
    </source>
</evidence>
<proteinExistence type="inferred from homology"/>
<keyword evidence="8" id="KW-1185">Reference proteome</keyword>
<evidence type="ECO:0000256" key="4">
    <source>
        <dbReference type="ARBA" id="ARBA00022801"/>
    </source>
</evidence>
<gene>
    <name evidence="7" type="ORF">SAMN05444271_10689</name>
</gene>
<dbReference type="KEGG" id="hae:halTADL_0158"/>
<feature type="coiled-coil region" evidence="6">
    <location>
        <begin position="32"/>
        <end position="59"/>
    </location>
</feature>
<accession>A0A1H6SUW0</accession>
<dbReference type="NCBIfam" id="NF003341">
    <property type="entry name" value="PRK04358.1-2"/>
    <property type="match status" value="1"/>
</dbReference>
<reference evidence="7 8" key="1">
    <citation type="submission" date="2016-10" db="EMBL/GenBank/DDBJ databases">
        <authorList>
            <person name="de Groot N.N."/>
        </authorList>
    </citation>
    <scope>NUCLEOTIDE SEQUENCE [LARGE SCALE GENOMIC DNA]</scope>
    <source>
        <strain evidence="7 8">DSM 22187</strain>
    </source>
</reference>
<dbReference type="NCBIfam" id="TIGR03875">
    <property type="entry name" value="RNA_lig_partner"/>
    <property type="match status" value="1"/>
</dbReference>
<comment type="similarity">
    <text evidence="5">Belongs to the HARP family.</text>
</comment>
<sequence>MWSYNTDGVVVDAMVERSFKQRFVLDTSLFITEEIRRDEETLEEAIDRLLDLIATARLELDISCYMPPSIHSELTTMLDDRPVSEATRSKLNTWVIRKHPDRYTVSIPADVVYRFVDEMSDRVDRGLRVSEEAVRRAETSADELVDDHNHMTEIDAVISDLRDRYRRALRQGVLDSREDFDLLILARELDAGVVTEDTGIIAWTEDFGLRYLHGKDFPALLYDYLEAVDAVDQLNHKREE</sequence>
<keyword evidence="4 5" id="KW-0378">Hydrolase</keyword>
<dbReference type="InterPro" id="IPR014856">
    <property type="entry name" value="RNA_free_RNase_P"/>
</dbReference>
<keyword evidence="2 5" id="KW-0540">Nuclease</keyword>
<dbReference type="HAMAP" id="MF_01078">
    <property type="entry name" value="RNA_free_RNase_P"/>
    <property type="match status" value="1"/>
</dbReference>
<protein>
    <recommendedName>
        <fullName evidence="5">RNA-free ribonuclease P</fullName>
        <shortName evidence="5">RNA-free RNase P</shortName>
        <ecNumber evidence="5">3.1.26.5</ecNumber>
    </recommendedName>
    <alternativeName>
        <fullName evidence="5">Protein-only RNase P</fullName>
    </alternativeName>
</protein>
<keyword evidence="6" id="KW-0175">Coiled coil</keyword>
<dbReference type="AlphaFoldDB" id="A0A1H6SUW0"/>
<name>A0A1H6SUW0_9EURY</name>
<dbReference type="Proteomes" id="UP000198888">
    <property type="component" value="Unassembled WGS sequence"/>
</dbReference>
<dbReference type="EC" id="3.1.26.5" evidence="5"/>
<dbReference type="PANTHER" id="PTHR41173:SF1">
    <property type="entry name" value="RNA-FREE RIBONUCLEASE P"/>
    <property type="match status" value="1"/>
</dbReference>
<evidence type="ECO:0000256" key="1">
    <source>
        <dbReference type="ARBA" id="ARBA00022694"/>
    </source>
</evidence>
<dbReference type="Pfam" id="PF08745">
    <property type="entry name" value="PIN_5"/>
    <property type="match status" value="1"/>
</dbReference>
<evidence type="ECO:0000256" key="6">
    <source>
        <dbReference type="SAM" id="Coils"/>
    </source>
</evidence>
<dbReference type="STRING" id="1073996.SAMN05444271_10689"/>
<dbReference type="GO" id="GO:0004526">
    <property type="term" value="F:ribonuclease P activity"/>
    <property type="evidence" value="ECO:0007669"/>
    <property type="project" value="UniProtKB-UniRule"/>
</dbReference>